<feature type="transmembrane region" description="Helical" evidence="1">
    <location>
        <begin position="87"/>
        <end position="107"/>
    </location>
</feature>
<keyword evidence="1" id="KW-0812">Transmembrane</keyword>
<dbReference type="KEGG" id="pgri:PgNI_04655"/>
<feature type="transmembrane region" description="Helical" evidence="1">
    <location>
        <begin position="45"/>
        <end position="66"/>
    </location>
</feature>
<name>A0A6P8BCF8_PYRGI</name>
<proteinExistence type="predicted"/>
<accession>A0A6P8BCF8</accession>
<gene>
    <name evidence="3" type="ORF">PgNI_04655</name>
</gene>
<reference evidence="3" key="2">
    <citation type="submission" date="2019-10" db="EMBL/GenBank/DDBJ databases">
        <authorList>
            <consortium name="NCBI Genome Project"/>
        </authorList>
    </citation>
    <scope>NUCLEOTIDE SEQUENCE</scope>
    <source>
        <strain evidence="3">NI907</strain>
    </source>
</reference>
<reference evidence="3" key="3">
    <citation type="submission" date="2025-08" db="UniProtKB">
        <authorList>
            <consortium name="RefSeq"/>
        </authorList>
    </citation>
    <scope>IDENTIFICATION</scope>
    <source>
        <strain evidence="3">NI907</strain>
    </source>
</reference>
<keyword evidence="1" id="KW-0472">Membrane</keyword>
<dbReference type="Proteomes" id="UP000515153">
    <property type="component" value="Unplaced"/>
</dbReference>
<sequence>MDASSTFVIVTRPFQAIYRPFTSSHPRPAQPCQAANWMALKERPVGVVGLTSGINLVFGFTFFYASKLFFSRPLTGYSRLSTYLRELFIRAYHLSFFILFVLFFLSVQRASKVTGYPHPPTFQG</sequence>
<evidence type="ECO:0000313" key="2">
    <source>
        <dbReference type="Proteomes" id="UP000515153"/>
    </source>
</evidence>
<keyword evidence="1" id="KW-1133">Transmembrane helix</keyword>
<evidence type="ECO:0000313" key="3">
    <source>
        <dbReference type="RefSeq" id="XP_030984739.1"/>
    </source>
</evidence>
<evidence type="ECO:0000256" key="1">
    <source>
        <dbReference type="SAM" id="Phobius"/>
    </source>
</evidence>
<reference evidence="3" key="1">
    <citation type="journal article" date="2019" name="Mol. Biol. Evol.">
        <title>Blast fungal genomes show frequent chromosomal changes, gene gains and losses, and effector gene turnover.</title>
        <authorList>
            <person name="Gomez Luciano L.B."/>
            <person name="Jason Tsai I."/>
            <person name="Chuma I."/>
            <person name="Tosa Y."/>
            <person name="Chen Y.H."/>
            <person name="Li J.Y."/>
            <person name="Li M.Y."/>
            <person name="Jade Lu M.Y."/>
            <person name="Nakayashiki H."/>
            <person name="Li W.H."/>
        </authorList>
    </citation>
    <scope>NUCLEOTIDE SEQUENCE</scope>
    <source>
        <strain evidence="3">NI907</strain>
    </source>
</reference>
<organism evidence="2 3">
    <name type="scientific">Pyricularia grisea</name>
    <name type="common">Crabgrass-specific blast fungus</name>
    <name type="synonym">Magnaporthe grisea</name>
    <dbReference type="NCBI Taxonomy" id="148305"/>
    <lineage>
        <taxon>Eukaryota</taxon>
        <taxon>Fungi</taxon>
        <taxon>Dikarya</taxon>
        <taxon>Ascomycota</taxon>
        <taxon>Pezizomycotina</taxon>
        <taxon>Sordariomycetes</taxon>
        <taxon>Sordariomycetidae</taxon>
        <taxon>Magnaporthales</taxon>
        <taxon>Pyriculariaceae</taxon>
        <taxon>Pyricularia</taxon>
    </lineage>
</organism>
<protein>
    <submittedName>
        <fullName evidence="3">Uncharacterized protein</fullName>
    </submittedName>
</protein>
<dbReference type="GeneID" id="41959608"/>
<dbReference type="AlphaFoldDB" id="A0A6P8BCF8"/>
<dbReference type="RefSeq" id="XP_030984739.1">
    <property type="nucleotide sequence ID" value="XM_031124699.1"/>
</dbReference>
<keyword evidence="2" id="KW-1185">Reference proteome</keyword>